<dbReference type="AlphaFoldDB" id="A0A1F6CQN2"/>
<dbReference type="Gene3D" id="2.40.320.10">
    <property type="entry name" value="Hypothetical Protein Pfu-838710-001"/>
    <property type="match status" value="1"/>
</dbReference>
<dbReference type="PROSITE" id="PS51707">
    <property type="entry name" value="CYTH"/>
    <property type="match status" value="1"/>
</dbReference>
<dbReference type="InterPro" id="IPR023577">
    <property type="entry name" value="CYTH_domain"/>
</dbReference>
<evidence type="ECO:0000313" key="3">
    <source>
        <dbReference type="Proteomes" id="UP000176445"/>
    </source>
</evidence>
<gene>
    <name evidence="2" type="ORF">A2704_03765</name>
</gene>
<organism evidence="2 3">
    <name type="scientific">Candidatus Kaiserbacteria bacterium RIFCSPHIGHO2_01_FULL_54_36b</name>
    <dbReference type="NCBI Taxonomy" id="1798483"/>
    <lineage>
        <taxon>Bacteria</taxon>
        <taxon>Candidatus Kaiseribacteriota</taxon>
    </lineage>
</organism>
<evidence type="ECO:0000313" key="2">
    <source>
        <dbReference type="EMBL" id="OGG51351.1"/>
    </source>
</evidence>
<sequence length="193" mass="21773">MTTEYEATFVNIKREAFVEALKSAGATLTRPEAMQRRVTLELPVEKRDANTWLRVRDEGDAITTLTLKSVDGKTITGQKEILVKVDDFDGTVALLESIGCEKKSFQESKRELWKLGDVDITIDTWPFLDPYVEVEGPSEAAVKDAAGKLGLNYDEAIFDTVNEIYKRKYGKTLDELDKEVLKNFAFTIPNPFL</sequence>
<dbReference type="Pfam" id="PF01928">
    <property type="entry name" value="CYTH"/>
    <property type="match status" value="1"/>
</dbReference>
<comment type="caution">
    <text evidence="2">The sequence shown here is derived from an EMBL/GenBank/DDBJ whole genome shotgun (WGS) entry which is preliminary data.</text>
</comment>
<accession>A0A1F6CQN2</accession>
<dbReference type="Proteomes" id="UP000176445">
    <property type="component" value="Unassembled WGS sequence"/>
</dbReference>
<reference evidence="2 3" key="1">
    <citation type="journal article" date="2016" name="Nat. Commun.">
        <title>Thousands of microbial genomes shed light on interconnected biogeochemical processes in an aquifer system.</title>
        <authorList>
            <person name="Anantharaman K."/>
            <person name="Brown C.T."/>
            <person name="Hug L.A."/>
            <person name="Sharon I."/>
            <person name="Castelle C.J."/>
            <person name="Probst A.J."/>
            <person name="Thomas B.C."/>
            <person name="Singh A."/>
            <person name="Wilkins M.J."/>
            <person name="Karaoz U."/>
            <person name="Brodie E.L."/>
            <person name="Williams K.H."/>
            <person name="Hubbard S.S."/>
            <person name="Banfield J.F."/>
        </authorList>
    </citation>
    <scope>NUCLEOTIDE SEQUENCE [LARGE SCALE GENOMIC DNA]</scope>
</reference>
<feature type="domain" description="CYTH" evidence="1">
    <location>
        <begin position="2"/>
        <end position="175"/>
    </location>
</feature>
<evidence type="ECO:0000259" key="1">
    <source>
        <dbReference type="PROSITE" id="PS51707"/>
    </source>
</evidence>
<dbReference type="InterPro" id="IPR033469">
    <property type="entry name" value="CYTH-like_dom_sf"/>
</dbReference>
<proteinExistence type="predicted"/>
<protein>
    <recommendedName>
        <fullName evidence="1">CYTH domain-containing protein</fullName>
    </recommendedName>
</protein>
<dbReference type="EMBL" id="MFKW01000030">
    <property type="protein sequence ID" value="OGG51351.1"/>
    <property type="molecule type" value="Genomic_DNA"/>
</dbReference>
<name>A0A1F6CQN2_9BACT</name>
<dbReference type="SUPFAM" id="SSF55154">
    <property type="entry name" value="CYTH-like phosphatases"/>
    <property type="match status" value="1"/>
</dbReference>